<feature type="non-terminal residue" evidence="1">
    <location>
        <position position="1"/>
    </location>
</feature>
<evidence type="ECO:0000313" key="2">
    <source>
        <dbReference type="Proteomes" id="UP001071777"/>
    </source>
</evidence>
<reference evidence="1" key="1">
    <citation type="submission" date="2022-10" db="EMBL/GenBank/DDBJ databases">
        <title>Adaptive evolution leads to modifications in subtelomeric GC content in a zoonotic Cryptosporidium species.</title>
        <authorList>
            <person name="Li J."/>
            <person name="Feng Y."/>
            <person name="Xiao L."/>
        </authorList>
    </citation>
    <scope>NUCLEOTIDE SEQUENCE</scope>
    <source>
        <strain evidence="1">25894</strain>
    </source>
</reference>
<name>A0ABQ8P2Q0_9CRYT</name>
<comment type="caution">
    <text evidence="1">The sequence shown here is derived from an EMBL/GenBank/DDBJ whole genome shotgun (WGS) entry which is preliminary data.</text>
</comment>
<dbReference type="EMBL" id="JAPCXB010000153">
    <property type="protein sequence ID" value="KAJ1606028.1"/>
    <property type="molecule type" value="Genomic_DNA"/>
</dbReference>
<gene>
    <name evidence="1" type="ORF">OJ252_3311</name>
</gene>
<accession>A0ABQ8P2Q0</accession>
<sequence length="95" mass="10417">NVCHDVGIVEHPASLRQLNKQMEVLKSDSDGGVRVSLHVQQGRDAPIHILDLEGEALNFRDARDLASLLGLLRRLHATGDPPCSSLSRVQILALY</sequence>
<protein>
    <submittedName>
        <fullName evidence="1">Uncharacterized protein</fullName>
    </submittedName>
</protein>
<keyword evidence="2" id="KW-1185">Reference proteome</keyword>
<dbReference type="Proteomes" id="UP001071777">
    <property type="component" value="Unassembled WGS sequence"/>
</dbReference>
<organism evidence="1 2">
    <name type="scientific">Cryptosporidium canis</name>
    <dbReference type="NCBI Taxonomy" id="195482"/>
    <lineage>
        <taxon>Eukaryota</taxon>
        <taxon>Sar</taxon>
        <taxon>Alveolata</taxon>
        <taxon>Apicomplexa</taxon>
        <taxon>Conoidasida</taxon>
        <taxon>Coccidia</taxon>
        <taxon>Eucoccidiorida</taxon>
        <taxon>Eimeriorina</taxon>
        <taxon>Cryptosporidiidae</taxon>
        <taxon>Cryptosporidium</taxon>
    </lineage>
</organism>
<proteinExistence type="predicted"/>
<evidence type="ECO:0000313" key="1">
    <source>
        <dbReference type="EMBL" id="KAJ1606028.1"/>
    </source>
</evidence>